<sequence length="159" mass="17876">MYSERKLRYDRSTKYKIILCVLFVISALLFSDKVMAGTLAEDAASEIQKNVFNVLPVGQNEENTTVGRYALNYTGNINVYSAPSPGNDDESYCSQTLLGWSNSSMATLHGDNNTTHIVKAYLLWETRKRYNKDDYNANHVSFLCMMAELVGTYIPTGSM</sequence>
<comment type="caution">
    <text evidence="1">The sequence shown here is derived from an EMBL/GenBank/DDBJ whole genome shotgun (WGS) entry which is preliminary data.</text>
</comment>
<dbReference type="RefSeq" id="WP_118096511.1">
    <property type="nucleotide sequence ID" value="NZ_QRVL01000001.1"/>
</dbReference>
<dbReference type="EMBL" id="QRVL01000001">
    <property type="protein sequence ID" value="RGS42204.1"/>
    <property type="molecule type" value="Genomic_DNA"/>
</dbReference>
<evidence type="ECO:0000313" key="1">
    <source>
        <dbReference type="EMBL" id="RGS42204.1"/>
    </source>
</evidence>
<protein>
    <submittedName>
        <fullName evidence="1">Uncharacterized protein</fullName>
    </submittedName>
</protein>
<evidence type="ECO:0000313" key="2">
    <source>
        <dbReference type="Proteomes" id="UP000266172"/>
    </source>
</evidence>
<dbReference type="AlphaFoldDB" id="A0A395VCW5"/>
<organism evidence="1 2">
    <name type="scientific">Roseburia hominis</name>
    <dbReference type="NCBI Taxonomy" id="301301"/>
    <lineage>
        <taxon>Bacteria</taxon>
        <taxon>Bacillati</taxon>
        <taxon>Bacillota</taxon>
        <taxon>Clostridia</taxon>
        <taxon>Lachnospirales</taxon>
        <taxon>Lachnospiraceae</taxon>
        <taxon>Roseburia</taxon>
    </lineage>
</organism>
<gene>
    <name evidence="1" type="ORF">DWX93_02400</name>
</gene>
<name>A0A395VCW5_9FIRM</name>
<reference evidence="1 2" key="1">
    <citation type="submission" date="2018-08" db="EMBL/GenBank/DDBJ databases">
        <title>A genome reference for cultivated species of the human gut microbiota.</title>
        <authorList>
            <person name="Zou Y."/>
            <person name="Xue W."/>
            <person name="Luo G."/>
        </authorList>
    </citation>
    <scope>NUCLEOTIDE SEQUENCE [LARGE SCALE GENOMIC DNA]</scope>
    <source>
        <strain evidence="1 2">AF22-12AC</strain>
    </source>
</reference>
<accession>A0A395VCW5</accession>
<dbReference type="Proteomes" id="UP000266172">
    <property type="component" value="Unassembled WGS sequence"/>
</dbReference>
<proteinExistence type="predicted"/>